<dbReference type="InterPro" id="IPR010753">
    <property type="entry name" value="DUF1330"/>
</dbReference>
<organism evidence="2 3">
    <name type="scientific">Paraburkholderia nemoris</name>
    <dbReference type="NCBI Taxonomy" id="2793076"/>
    <lineage>
        <taxon>Bacteria</taxon>
        <taxon>Pseudomonadati</taxon>
        <taxon>Pseudomonadota</taxon>
        <taxon>Betaproteobacteria</taxon>
        <taxon>Burkholderiales</taxon>
        <taxon>Burkholderiaceae</taxon>
        <taxon>Paraburkholderia</taxon>
    </lineage>
</organism>
<dbReference type="SUPFAM" id="SSF54909">
    <property type="entry name" value="Dimeric alpha+beta barrel"/>
    <property type="match status" value="1"/>
</dbReference>
<feature type="domain" description="DUF1330" evidence="1">
    <location>
        <begin position="4"/>
        <end position="95"/>
    </location>
</feature>
<gene>
    <name evidence="2" type="ORF">R69776_04216</name>
</gene>
<dbReference type="PANTHER" id="PTHR41521:SF4">
    <property type="entry name" value="BLR0684 PROTEIN"/>
    <property type="match status" value="1"/>
</dbReference>
<evidence type="ECO:0000259" key="1">
    <source>
        <dbReference type="Pfam" id="PF07045"/>
    </source>
</evidence>
<evidence type="ECO:0000313" key="3">
    <source>
        <dbReference type="Proteomes" id="UP000673821"/>
    </source>
</evidence>
<dbReference type="Proteomes" id="UP000673821">
    <property type="component" value="Unassembled WGS sequence"/>
</dbReference>
<dbReference type="EMBL" id="CAJNBH010000012">
    <property type="protein sequence ID" value="CAE6778989.1"/>
    <property type="molecule type" value="Genomic_DNA"/>
</dbReference>
<sequence length="95" mass="10416">MARGYIIGSITVTDPEGFKHYVAAATEAIKYHGAKSLVRGGRCEILEGDGLTRNVILEFESYADARSYYYSPEYQAAMKHRLGSAVVNIIVVEGV</sequence>
<dbReference type="Gene3D" id="3.30.70.100">
    <property type="match status" value="1"/>
</dbReference>
<dbReference type="RefSeq" id="WP_200571637.1">
    <property type="nucleotide sequence ID" value="NZ_CAJNAW010000005.1"/>
</dbReference>
<dbReference type="PANTHER" id="PTHR41521">
    <property type="match status" value="1"/>
</dbReference>
<reference evidence="2 3" key="1">
    <citation type="submission" date="2021-02" db="EMBL/GenBank/DDBJ databases">
        <authorList>
            <person name="Vanwijnsberghe S."/>
        </authorList>
    </citation>
    <scope>NUCLEOTIDE SEQUENCE [LARGE SCALE GENOMIC DNA]</scope>
    <source>
        <strain evidence="2 3">R-69776</strain>
    </source>
</reference>
<keyword evidence="3" id="KW-1185">Reference proteome</keyword>
<protein>
    <recommendedName>
        <fullName evidence="1">DUF1330 domain-containing protein</fullName>
    </recommendedName>
</protein>
<name>A0ABM8RYX7_9BURK</name>
<dbReference type="Pfam" id="PF07045">
    <property type="entry name" value="DUF1330"/>
    <property type="match status" value="1"/>
</dbReference>
<evidence type="ECO:0000313" key="2">
    <source>
        <dbReference type="EMBL" id="CAE6778989.1"/>
    </source>
</evidence>
<dbReference type="InterPro" id="IPR011008">
    <property type="entry name" value="Dimeric_a/b-barrel"/>
</dbReference>
<comment type="caution">
    <text evidence="2">The sequence shown here is derived from an EMBL/GenBank/DDBJ whole genome shotgun (WGS) entry which is preliminary data.</text>
</comment>
<accession>A0ABM8RYX7</accession>
<proteinExistence type="predicted"/>